<sequence length="77" mass="8472">MEPQVKITFSGWREGMKSLRFARLLHDVAGLGLAEAWRIKTQVLEEEPVVLALPVSLAAAVWEQATALGVICFVDHA</sequence>
<name>A0ABU9M158_9BACT</name>
<evidence type="ECO:0008006" key="3">
    <source>
        <dbReference type="Google" id="ProtNLM"/>
    </source>
</evidence>
<evidence type="ECO:0000313" key="2">
    <source>
        <dbReference type="Proteomes" id="UP001479606"/>
    </source>
</evidence>
<organism evidence="1 2">
    <name type="scientific">Hymenobacter segetis</name>
    <dbReference type="NCBI Taxonomy" id="2025509"/>
    <lineage>
        <taxon>Bacteria</taxon>
        <taxon>Pseudomonadati</taxon>
        <taxon>Bacteroidota</taxon>
        <taxon>Cytophagia</taxon>
        <taxon>Cytophagales</taxon>
        <taxon>Hymenobacteraceae</taxon>
        <taxon>Hymenobacter</taxon>
    </lineage>
</organism>
<keyword evidence="2" id="KW-1185">Reference proteome</keyword>
<accession>A0ABU9M158</accession>
<dbReference type="Proteomes" id="UP001479606">
    <property type="component" value="Unassembled WGS sequence"/>
</dbReference>
<evidence type="ECO:0000313" key="1">
    <source>
        <dbReference type="EMBL" id="MEL5996789.1"/>
    </source>
</evidence>
<proteinExistence type="predicted"/>
<reference evidence="1 2" key="1">
    <citation type="journal article" date="2018" name="Arch. Microbiol.">
        <title>Hymenobacter segetis sp. nov., isolated from soil.</title>
        <authorList>
            <person name="Ten L.N."/>
            <person name="Lim S.J."/>
            <person name="Kim B.O."/>
            <person name="Kang I.K."/>
            <person name="Jung H.Y."/>
        </authorList>
    </citation>
    <scope>NUCLEOTIDE SEQUENCE [LARGE SCALE GENOMIC DNA]</scope>
    <source>
        <strain evidence="1 2">S7-3-11</strain>
    </source>
</reference>
<protein>
    <recommendedName>
        <fullName evidence="3">Ribosomal protein L7/L12 C-terminal domain-containing protein</fullName>
    </recommendedName>
</protein>
<comment type="caution">
    <text evidence="1">The sequence shown here is derived from an EMBL/GenBank/DDBJ whole genome shotgun (WGS) entry which is preliminary data.</text>
</comment>
<gene>
    <name evidence="1" type="ORF">AAFH49_21440</name>
</gene>
<dbReference type="RefSeq" id="WP_342301426.1">
    <property type="nucleotide sequence ID" value="NZ_JBCEVZ010000097.1"/>
</dbReference>
<dbReference type="EMBL" id="JBCEVZ010000097">
    <property type="protein sequence ID" value="MEL5996789.1"/>
    <property type="molecule type" value="Genomic_DNA"/>
</dbReference>